<dbReference type="GO" id="GO:0016787">
    <property type="term" value="F:hydrolase activity"/>
    <property type="evidence" value="ECO:0007669"/>
    <property type="project" value="UniProtKB-KW"/>
</dbReference>
<sequence length="240" mass="25492">MGWGWRNLFSISNLSYRVTHPDIIFTPGAAHSTRTKVNNSGDQISTNFDHKVAQLLIQTSNSSGYTGANGAASTATPTLTPMTDPALQSQHMDTGAHVQIPAIKIDAPLETVGLNTNGRMDVPSLHGENGVGWLENGPRPGDIGSAAIDGYASQPDGSQAVFANLAALHTGDTILIVYPNGVVQHFHVLTVQNYPANQVPPATIFNDTSGSYLNLLTCDNNWIPSLSQSQSQVIVHAILN</sequence>
<dbReference type="SUPFAM" id="SSF63817">
    <property type="entry name" value="Sortase"/>
    <property type="match status" value="1"/>
</dbReference>
<accession>A0A402AHT0</accession>
<feature type="region of interest" description="Disordered" evidence="2">
    <location>
        <begin position="66"/>
        <end position="88"/>
    </location>
</feature>
<dbReference type="Gene3D" id="2.40.260.10">
    <property type="entry name" value="Sortase"/>
    <property type="match status" value="1"/>
</dbReference>
<organism evidence="3 4">
    <name type="scientific">Dictyobacter kobayashii</name>
    <dbReference type="NCBI Taxonomy" id="2014872"/>
    <lineage>
        <taxon>Bacteria</taxon>
        <taxon>Bacillati</taxon>
        <taxon>Chloroflexota</taxon>
        <taxon>Ktedonobacteria</taxon>
        <taxon>Ktedonobacterales</taxon>
        <taxon>Dictyobacteraceae</taxon>
        <taxon>Dictyobacter</taxon>
    </lineage>
</organism>
<gene>
    <name evidence="3" type="ORF">KDK_24130</name>
</gene>
<proteinExistence type="predicted"/>
<dbReference type="CDD" id="cd05829">
    <property type="entry name" value="Sortase_F"/>
    <property type="match status" value="1"/>
</dbReference>
<dbReference type="InterPro" id="IPR005754">
    <property type="entry name" value="Sortase"/>
</dbReference>
<name>A0A402AHT0_9CHLR</name>
<protein>
    <recommendedName>
        <fullName evidence="5">Class F sortase</fullName>
    </recommendedName>
</protein>
<evidence type="ECO:0000313" key="4">
    <source>
        <dbReference type="Proteomes" id="UP000287188"/>
    </source>
</evidence>
<keyword evidence="4" id="KW-1185">Reference proteome</keyword>
<dbReference type="InterPro" id="IPR042001">
    <property type="entry name" value="Sortase_F"/>
</dbReference>
<dbReference type="Proteomes" id="UP000287188">
    <property type="component" value="Unassembled WGS sequence"/>
</dbReference>
<dbReference type="EMBL" id="BIFS01000001">
    <property type="protein sequence ID" value="GCE18613.1"/>
    <property type="molecule type" value="Genomic_DNA"/>
</dbReference>
<dbReference type="Pfam" id="PF04203">
    <property type="entry name" value="Sortase"/>
    <property type="match status" value="1"/>
</dbReference>
<reference evidence="4" key="1">
    <citation type="submission" date="2018-12" db="EMBL/GenBank/DDBJ databases">
        <title>Tengunoibacter tsumagoiensis gen. nov., sp. nov., Dictyobacter kobayashii sp. nov., D. alpinus sp. nov., and D. joshuensis sp. nov. and description of Dictyobacteraceae fam. nov. within the order Ktedonobacterales isolated from Tengu-no-mugimeshi.</title>
        <authorList>
            <person name="Wang C.M."/>
            <person name="Zheng Y."/>
            <person name="Sakai Y."/>
            <person name="Toyoda A."/>
            <person name="Minakuchi Y."/>
            <person name="Abe K."/>
            <person name="Yokota A."/>
            <person name="Yabe S."/>
        </authorList>
    </citation>
    <scope>NUCLEOTIDE SEQUENCE [LARGE SCALE GENOMIC DNA]</scope>
    <source>
        <strain evidence="4">Uno11</strain>
    </source>
</reference>
<dbReference type="AlphaFoldDB" id="A0A402AHT0"/>
<evidence type="ECO:0000256" key="2">
    <source>
        <dbReference type="SAM" id="MobiDB-lite"/>
    </source>
</evidence>
<keyword evidence="1" id="KW-0378">Hydrolase</keyword>
<comment type="caution">
    <text evidence="3">The sequence shown here is derived from an EMBL/GenBank/DDBJ whole genome shotgun (WGS) entry which is preliminary data.</text>
</comment>
<evidence type="ECO:0008006" key="5">
    <source>
        <dbReference type="Google" id="ProtNLM"/>
    </source>
</evidence>
<dbReference type="InterPro" id="IPR023365">
    <property type="entry name" value="Sortase_dom-sf"/>
</dbReference>
<evidence type="ECO:0000256" key="1">
    <source>
        <dbReference type="ARBA" id="ARBA00022801"/>
    </source>
</evidence>
<evidence type="ECO:0000313" key="3">
    <source>
        <dbReference type="EMBL" id="GCE18613.1"/>
    </source>
</evidence>